<feature type="region of interest" description="Disordered" evidence="8">
    <location>
        <begin position="777"/>
        <end position="859"/>
    </location>
</feature>
<dbReference type="Gene3D" id="3.40.50.300">
    <property type="entry name" value="P-loop containing nucleotide triphosphate hydrolases"/>
    <property type="match status" value="1"/>
</dbReference>
<sequence>MVTADALGEYVREYAASRLRDPVMTSWVGGSIALLTTLYVTSSGRKMVRAMPPPCVRNIAKTIVHECDATPVPPSQSVLSPVGASGPCSPASPTTRAAALSEAINAATSAVISHARSPEEISMLRCFLQILRIAIPTVHGREAQRIMLLFIFMFARAFAAVRIVDISGIVSSTAIEGNLNKMLKALITFGLSCVPAALLNVTLDYYSEMLELHFRENITTYLTERYLKRRVFFQLAGLHAVAHVDQRITEDARNWSRVAAALFTSVPRPFIEAAMFSYILYKQTGIVGPTATWAYYFGFAGWVWFFAPNMDWLVEQRMGKQGAFQAAHQDALTHAEEITVTRGFPFYGKLLQRLFKAVTDQSRYAAYVHARFGFAEIMYNKYGSVLMGYIICAVAALHQKKTASAPADATSTLTKAAYTFKTLATSIGRLLWNIKLILVVGGYTRRLMQFIVALDRAEKLAELQTDRTAQFPVKHSSMKFRLTDEGSTPAMNFESLFGRVVRGEHIEFVDVPLILPTGECLCQSMSFHVKPGMNLLIIGPNGCGKSSTFRLLGELWPLRGGLIIKPEAEQLYYVPQRPYMFDGTLLEQVIYPLKKKDLTVGESELYGYLQMAGLDYIFTKSNMSWETRLSWSDDSLSLGEQQRLAMARLFFHRPRFAILDECSSLIDLDVERQMYDRCVELGITVITIAHRRSVWQYHNWILYFDGSGGYMFSPLHYTDGASALVLSCVTSATDAAQVGREVRIPVTNRLCGQEDTNEASQNEGRLLAATDHHHTRNAPMTVAPAPQPVQSAHDEPTRETDVKEGDEGLRTTPDGAPTQQLEERATQAGPAHKRERRNFRRNGAGAVRISFPGEDGNSE</sequence>
<dbReference type="SMART" id="SM00382">
    <property type="entry name" value="AAA"/>
    <property type="match status" value="1"/>
</dbReference>
<name>A0A0N1I1V4_LEPSE</name>
<feature type="transmembrane region" description="Helical" evidence="9">
    <location>
        <begin position="293"/>
        <end position="314"/>
    </location>
</feature>
<evidence type="ECO:0000256" key="7">
    <source>
        <dbReference type="ARBA" id="ARBA00023136"/>
    </source>
</evidence>
<keyword evidence="6 9" id="KW-1133">Transmembrane helix</keyword>
<evidence type="ECO:0000259" key="10">
    <source>
        <dbReference type="PROSITE" id="PS50893"/>
    </source>
</evidence>
<proteinExistence type="inferred from homology"/>
<keyword evidence="5" id="KW-0067">ATP-binding</keyword>
<evidence type="ECO:0000256" key="4">
    <source>
        <dbReference type="ARBA" id="ARBA00022741"/>
    </source>
</evidence>
<keyword evidence="7 9" id="KW-0472">Membrane</keyword>
<dbReference type="GO" id="GO:0005778">
    <property type="term" value="C:peroxisomal membrane"/>
    <property type="evidence" value="ECO:0007669"/>
    <property type="project" value="TreeGrafter"/>
</dbReference>
<feature type="compositionally biased region" description="Basic and acidic residues" evidence="8">
    <location>
        <begin position="792"/>
        <end position="809"/>
    </location>
</feature>
<evidence type="ECO:0000256" key="8">
    <source>
        <dbReference type="SAM" id="MobiDB-lite"/>
    </source>
</evidence>
<evidence type="ECO:0000256" key="1">
    <source>
        <dbReference type="ARBA" id="ARBA00008575"/>
    </source>
</evidence>
<dbReference type="InterPro" id="IPR036640">
    <property type="entry name" value="ABC1_TM_sf"/>
</dbReference>
<dbReference type="GO" id="GO:0015910">
    <property type="term" value="P:long-chain fatty acid import into peroxisome"/>
    <property type="evidence" value="ECO:0007669"/>
    <property type="project" value="TreeGrafter"/>
</dbReference>
<dbReference type="AlphaFoldDB" id="A0A0N1I1V4"/>
<dbReference type="Pfam" id="PF06472">
    <property type="entry name" value="ABC_membrane_2"/>
    <property type="match status" value="1"/>
</dbReference>
<reference evidence="11 12" key="1">
    <citation type="journal article" date="2015" name="PLoS Pathog.">
        <title>Leptomonas seymouri: Adaptations to the Dixenous Life Cycle Analyzed by Genome Sequencing, Transcriptome Profiling and Co-infection with Leishmania donovani.</title>
        <authorList>
            <person name="Kraeva N."/>
            <person name="Butenko A."/>
            <person name="Hlavacova J."/>
            <person name="Kostygov A."/>
            <person name="Myskova J."/>
            <person name="Grybchuk D."/>
            <person name="Lestinova T."/>
            <person name="Votypka J."/>
            <person name="Volf P."/>
            <person name="Opperdoes F."/>
            <person name="Flegontov P."/>
            <person name="Lukes J."/>
            <person name="Yurchenko V."/>
        </authorList>
    </citation>
    <scope>NUCLEOTIDE SEQUENCE [LARGE SCALE GENOMIC DNA]</scope>
    <source>
        <strain evidence="11 12">ATCC 30220</strain>
    </source>
</reference>
<dbReference type="PROSITE" id="PS50893">
    <property type="entry name" value="ABC_TRANSPORTER_2"/>
    <property type="match status" value="1"/>
</dbReference>
<dbReference type="PROSITE" id="PS00211">
    <property type="entry name" value="ABC_TRANSPORTER_1"/>
    <property type="match status" value="1"/>
</dbReference>
<gene>
    <name evidence="11" type="ORF">ABL78_0537</name>
</gene>
<dbReference type="InterPro" id="IPR050835">
    <property type="entry name" value="ABC_transporter_sub-D"/>
</dbReference>
<dbReference type="VEuPathDB" id="TriTrypDB:Lsey_0007_0230"/>
<dbReference type="CDD" id="cd03223">
    <property type="entry name" value="ABCD_peroxisomal_ALDP"/>
    <property type="match status" value="1"/>
</dbReference>
<dbReference type="InterPro" id="IPR027417">
    <property type="entry name" value="P-loop_NTPase"/>
</dbReference>
<dbReference type="OrthoDB" id="422637at2759"/>
<dbReference type="SUPFAM" id="SSF52540">
    <property type="entry name" value="P-loop containing nucleoside triphosphate hydrolases"/>
    <property type="match status" value="1"/>
</dbReference>
<dbReference type="GO" id="GO:0006635">
    <property type="term" value="P:fatty acid beta-oxidation"/>
    <property type="evidence" value="ECO:0007669"/>
    <property type="project" value="TreeGrafter"/>
</dbReference>
<dbReference type="GO" id="GO:0016887">
    <property type="term" value="F:ATP hydrolysis activity"/>
    <property type="evidence" value="ECO:0007669"/>
    <property type="project" value="InterPro"/>
</dbReference>
<keyword evidence="2" id="KW-0813">Transport</keyword>
<dbReference type="SUPFAM" id="SSF90123">
    <property type="entry name" value="ABC transporter transmembrane region"/>
    <property type="match status" value="1"/>
</dbReference>
<dbReference type="InterPro" id="IPR003439">
    <property type="entry name" value="ABC_transporter-like_ATP-bd"/>
</dbReference>
<dbReference type="InterPro" id="IPR003593">
    <property type="entry name" value="AAA+_ATPase"/>
</dbReference>
<evidence type="ECO:0000256" key="6">
    <source>
        <dbReference type="ARBA" id="ARBA00022989"/>
    </source>
</evidence>
<dbReference type="GO" id="GO:0140359">
    <property type="term" value="F:ABC-type transporter activity"/>
    <property type="evidence" value="ECO:0007669"/>
    <property type="project" value="InterPro"/>
</dbReference>
<dbReference type="InterPro" id="IPR017871">
    <property type="entry name" value="ABC_transporter-like_CS"/>
</dbReference>
<evidence type="ECO:0000256" key="3">
    <source>
        <dbReference type="ARBA" id="ARBA00022692"/>
    </source>
</evidence>
<feature type="transmembrane region" description="Helical" evidence="9">
    <location>
        <begin position="24"/>
        <end position="41"/>
    </location>
</feature>
<keyword evidence="3 9" id="KW-0812">Transmembrane</keyword>
<evidence type="ECO:0000256" key="2">
    <source>
        <dbReference type="ARBA" id="ARBA00022448"/>
    </source>
</evidence>
<dbReference type="PANTHER" id="PTHR11384:SF67">
    <property type="entry name" value="ATP-BINDING CASSETTE SUB-FAMILY D MEMBER 1"/>
    <property type="match status" value="1"/>
</dbReference>
<dbReference type="GO" id="GO:0005524">
    <property type="term" value="F:ATP binding"/>
    <property type="evidence" value="ECO:0007669"/>
    <property type="project" value="UniProtKB-KW"/>
</dbReference>
<dbReference type="GO" id="GO:0005324">
    <property type="term" value="F:long-chain fatty acid transmembrane transporter activity"/>
    <property type="evidence" value="ECO:0007669"/>
    <property type="project" value="TreeGrafter"/>
</dbReference>
<dbReference type="InterPro" id="IPR011527">
    <property type="entry name" value="ABC1_TM_dom"/>
</dbReference>
<feature type="transmembrane region" description="Helical" evidence="9">
    <location>
        <begin position="182"/>
        <end position="206"/>
    </location>
</feature>
<feature type="transmembrane region" description="Helical" evidence="9">
    <location>
        <begin position="146"/>
        <end position="170"/>
    </location>
</feature>
<dbReference type="GO" id="GO:0042760">
    <property type="term" value="P:very long-chain fatty acid catabolic process"/>
    <property type="evidence" value="ECO:0007669"/>
    <property type="project" value="TreeGrafter"/>
</dbReference>
<dbReference type="Pfam" id="PF00005">
    <property type="entry name" value="ABC_tran"/>
    <property type="match status" value="1"/>
</dbReference>
<dbReference type="EMBL" id="LJSK01000007">
    <property type="protein sequence ID" value="KPI90310.1"/>
    <property type="molecule type" value="Genomic_DNA"/>
</dbReference>
<dbReference type="PANTHER" id="PTHR11384">
    <property type="entry name" value="ATP-BINDING CASSETTE, SUB-FAMILY D MEMBER"/>
    <property type="match status" value="1"/>
</dbReference>
<comment type="similarity">
    <text evidence="1">Belongs to the ABC transporter superfamily. ABCD family. Peroxisomal fatty acyl CoA transporter (TC 3.A.1.203) subfamily.</text>
</comment>
<keyword evidence="4" id="KW-0547">Nucleotide-binding</keyword>
<dbReference type="GO" id="GO:0007031">
    <property type="term" value="P:peroxisome organization"/>
    <property type="evidence" value="ECO:0007669"/>
    <property type="project" value="TreeGrafter"/>
</dbReference>
<evidence type="ECO:0000256" key="5">
    <source>
        <dbReference type="ARBA" id="ARBA00022840"/>
    </source>
</evidence>
<feature type="compositionally biased region" description="Basic residues" evidence="8">
    <location>
        <begin position="831"/>
        <end position="840"/>
    </location>
</feature>
<comment type="caution">
    <text evidence="11">The sequence shown here is derived from an EMBL/GenBank/DDBJ whole genome shotgun (WGS) entry which is preliminary data.</text>
</comment>
<accession>A0A0N1I1V4</accession>
<organism evidence="11 12">
    <name type="scientific">Leptomonas seymouri</name>
    <dbReference type="NCBI Taxonomy" id="5684"/>
    <lineage>
        <taxon>Eukaryota</taxon>
        <taxon>Discoba</taxon>
        <taxon>Euglenozoa</taxon>
        <taxon>Kinetoplastea</taxon>
        <taxon>Metakinetoplastina</taxon>
        <taxon>Trypanosomatida</taxon>
        <taxon>Trypanosomatidae</taxon>
        <taxon>Leishmaniinae</taxon>
        <taxon>Leptomonas</taxon>
    </lineage>
</organism>
<keyword evidence="12" id="KW-1185">Reference proteome</keyword>
<protein>
    <submittedName>
        <fullName evidence="11">Putative glycosomal transporter (GAT1)</fullName>
    </submittedName>
</protein>
<dbReference type="OMA" id="DIQAGHF"/>
<dbReference type="Proteomes" id="UP000038009">
    <property type="component" value="Unassembled WGS sequence"/>
</dbReference>
<evidence type="ECO:0000313" key="12">
    <source>
        <dbReference type="Proteomes" id="UP000038009"/>
    </source>
</evidence>
<feature type="domain" description="ABC transporter" evidence="10">
    <location>
        <begin position="506"/>
        <end position="738"/>
    </location>
</feature>
<evidence type="ECO:0000313" key="11">
    <source>
        <dbReference type="EMBL" id="KPI90310.1"/>
    </source>
</evidence>
<evidence type="ECO:0000256" key="9">
    <source>
        <dbReference type="SAM" id="Phobius"/>
    </source>
</evidence>